<reference evidence="4" key="1">
    <citation type="submission" date="2017-02" db="UniProtKB">
        <authorList>
            <consortium name="WormBaseParasite"/>
        </authorList>
    </citation>
    <scope>IDENTIFICATION</scope>
</reference>
<accession>A0A0M3J1C1</accession>
<evidence type="ECO:0000313" key="3">
    <source>
        <dbReference type="Proteomes" id="UP000267096"/>
    </source>
</evidence>
<dbReference type="AlphaFoldDB" id="A0A0M3J1C1"/>
<reference evidence="2 3" key="2">
    <citation type="submission" date="2018-11" db="EMBL/GenBank/DDBJ databases">
        <authorList>
            <consortium name="Pathogen Informatics"/>
        </authorList>
    </citation>
    <scope>NUCLEOTIDE SEQUENCE [LARGE SCALE GENOMIC DNA]</scope>
</reference>
<keyword evidence="1" id="KW-0472">Membrane</keyword>
<proteinExistence type="predicted"/>
<evidence type="ECO:0000256" key="1">
    <source>
        <dbReference type="SAM" id="Phobius"/>
    </source>
</evidence>
<evidence type="ECO:0000313" key="2">
    <source>
        <dbReference type="EMBL" id="VDK18518.1"/>
    </source>
</evidence>
<dbReference type="WBParaSite" id="ASIM_0000131801-mRNA-1">
    <property type="protein sequence ID" value="ASIM_0000131801-mRNA-1"/>
    <property type="gene ID" value="ASIM_0000131801"/>
</dbReference>
<gene>
    <name evidence="2" type="ORF">ASIM_LOCUS1204</name>
</gene>
<protein>
    <submittedName>
        <fullName evidence="4">CNNM transmembrane domain-containing protein</fullName>
    </submittedName>
</protein>
<organism evidence="4">
    <name type="scientific">Anisakis simplex</name>
    <name type="common">Herring worm</name>
    <dbReference type="NCBI Taxonomy" id="6269"/>
    <lineage>
        <taxon>Eukaryota</taxon>
        <taxon>Metazoa</taxon>
        <taxon>Ecdysozoa</taxon>
        <taxon>Nematoda</taxon>
        <taxon>Chromadorea</taxon>
        <taxon>Rhabditida</taxon>
        <taxon>Spirurina</taxon>
        <taxon>Ascaridomorpha</taxon>
        <taxon>Ascaridoidea</taxon>
        <taxon>Anisakidae</taxon>
        <taxon>Anisakis</taxon>
        <taxon>Anisakis simplex complex</taxon>
    </lineage>
</organism>
<feature type="transmembrane region" description="Helical" evidence="1">
    <location>
        <begin position="85"/>
        <end position="108"/>
    </location>
</feature>
<dbReference type="OrthoDB" id="5838962at2759"/>
<evidence type="ECO:0000313" key="4">
    <source>
        <dbReference type="WBParaSite" id="ASIM_0000131801-mRNA-1"/>
    </source>
</evidence>
<sequence length="118" mass="13516">MCLEEWHERHEEHYKPNYAALKKQAISQFSSALTEDDLLNITTVSVIASALVDRVEQMSEGELSRSPHFSCPLPCEYRFGLWRNLFIASIILNVSLIFAVVPFIRSVIVHDNKEPLIT</sequence>
<name>A0A0M3J1C1_ANISI</name>
<keyword evidence="1" id="KW-0812">Transmembrane</keyword>
<keyword evidence="3" id="KW-1185">Reference proteome</keyword>
<dbReference type="EMBL" id="UYRR01001162">
    <property type="protein sequence ID" value="VDK18518.1"/>
    <property type="molecule type" value="Genomic_DNA"/>
</dbReference>
<dbReference type="Proteomes" id="UP000267096">
    <property type="component" value="Unassembled WGS sequence"/>
</dbReference>
<keyword evidence="1" id="KW-1133">Transmembrane helix</keyword>